<dbReference type="PROSITE" id="PS51257">
    <property type="entry name" value="PROKAR_LIPOPROTEIN"/>
    <property type="match status" value="1"/>
</dbReference>
<evidence type="ECO:0000313" key="3">
    <source>
        <dbReference type="EMBL" id="MDM7886504.1"/>
    </source>
</evidence>
<protein>
    <submittedName>
        <fullName evidence="3">Uncharacterized protein</fullName>
    </submittedName>
</protein>
<feature type="chain" id="PRO_5047295857" evidence="2">
    <location>
        <begin position="32"/>
        <end position="159"/>
    </location>
</feature>
<organism evidence="3 4">
    <name type="scientific">Curtobacterium citri</name>
    <dbReference type="NCBI Taxonomy" id="3055139"/>
    <lineage>
        <taxon>Bacteria</taxon>
        <taxon>Bacillati</taxon>
        <taxon>Actinomycetota</taxon>
        <taxon>Actinomycetes</taxon>
        <taxon>Micrococcales</taxon>
        <taxon>Microbacteriaceae</taxon>
        <taxon>Curtobacterium</taxon>
    </lineage>
</organism>
<keyword evidence="4" id="KW-1185">Reference proteome</keyword>
<keyword evidence="2" id="KW-0732">Signal</keyword>
<dbReference type="EMBL" id="JAUCML010000012">
    <property type="protein sequence ID" value="MDM7886504.1"/>
    <property type="molecule type" value="Genomic_DNA"/>
</dbReference>
<evidence type="ECO:0000313" key="4">
    <source>
        <dbReference type="Proteomes" id="UP001237823"/>
    </source>
</evidence>
<accession>A0ABT7TAX1</accession>
<feature type="region of interest" description="Disordered" evidence="1">
    <location>
        <begin position="32"/>
        <end position="81"/>
    </location>
</feature>
<comment type="caution">
    <text evidence="3">The sequence shown here is derived from an EMBL/GenBank/DDBJ whole genome shotgun (WGS) entry which is preliminary data.</text>
</comment>
<sequence>MHHTTRRTTTAFFAVCAAALALTGCATEATATSAASPPANTSSPSSPTHNSSPSASAPRSTATATATATAPTAEGTDETGSALAQHIHDACSTGADESGVTLTFTADPTGYTTADGRYELVYPFTFDDGHTDPYAIWNCVLSDDTVTSTFLGAGLGDTH</sequence>
<evidence type="ECO:0000256" key="2">
    <source>
        <dbReference type="SAM" id="SignalP"/>
    </source>
</evidence>
<gene>
    <name evidence="3" type="ORF">QUG92_15445</name>
</gene>
<feature type="signal peptide" evidence="2">
    <location>
        <begin position="1"/>
        <end position="31"/>
    </location>
</feature>
<proteinExistence type="predicted"/>
<name>A0ABT7TAX1_9MICO</name>
<feature type="compositionally biased region" description="Low complexity" evidence="1">
    <location>
        <begin position="32"/>
        <end position="73"/>
    </location>
</feature>
<reference evidence="3 4" key="1">
    <citation type="submission" date="2023-06" db="EMBL/GenBank/DDBJ databases">
        <authorList>
            <person name="Feng G."/>
            <person name="Li J."/>
            <person name="Zhu H."/>
        </authorList>
    </citation>
    <scope>NUCLEOTIDE SEQUENCE [LARGE SCALE GENOMIC DNA]</scope>
    <source>
        <strain evidence="3 4">RHCKG23</strain>
    </source>
</reference>
<dbReference type="Proteomes" id="UP001237823">
    <property type="component" value="Unassembled WGS sequence"/>
</dbReference>
<evidence type="ECO:0000256" key="1">
    <source>
        <dbReference type="SAM" id="MobiDB-lite"/>
    </source>
</evidence>
<dbReference type="RefSeq" id="WP_289459851.1">
    <property type="nucleotide sequence ID" value="NZ_JAUCML010000012.1"/>
</dbReference>